<proteinExistence type="predicted"/>
<organism evidence="2 3">
    <name type="scientific">Aureibacter tunicatorum</name>
    <dbReference type="NCBI Taxonomy" id="866807"/>
    <lineage>
        <taxon>Bacteria</taxon>
        <taxon>Pseudomonadati</taxon>
        <taxon>Bacteroidota</taxon>
        <taxon>Cytophagia</taxon>
        <taxon>Cytophagales</taxon>
        <taxon>Persicobacteraceae</taxon>
        <taxon>Aureibacter</taxon>
    </lineage>
</organism>
<evidence type="ECO:0008006" key="4">
    <source>
        <dbReference type="Google" id="ProtNLM"/>
    </source>
</evidence>
<dbReference type="GO" id="GO:0008237">
    <property type="term" value="F:metallopeptidase activity"/>
    <property type="evidence" value="ECO:0007669"/>
    <property type="project" value="InterPro"/>
</dbReference>
<evidence type="ECO:0000313" key="3">
    <source>
        <dbReference type="Proteomes" id="UP001185092"/>
    </source>
</evidence>
<evidence type="ECO:0000313" key="2">
    <source>
        <dbReference type="EMBL" id="MDR6238239.1"/>
    </source>
</evidence>
<dbReference type="InterPro" id="IPR019026">
    <property type="entry name" value="Peptidase_M64_IgA"/>
</dbReference>
<name>A0AAE4BPQ5_9BACT</name>
<dbReference type="RefSeq" id="WP_309937709.1">
    <property type="nucleotide sequence ID" value="NZ_AP025305.1"/>
</dbReference>
<feature type="signal peptide" evidence="1">
    <location>
        <begin position="1"/>
        <end position="20"/>
    </location>
</feature>
<comment type="caution">
    <text evidence="2">The sequence shown here is derived from an EMBL/GenBank/DDBJ whole genome shotgun (WGS) entry which is preliminary data.</text>
</comment>
<evidence type="ECO:0000256" key="1">
    <source>
        <dbReference type="SAM" id="SignalP"/>
    </source>
</evidence>
<reference evidence="2" key="1">
    <citation type="submission" date="2023-07" db="EMBL/GenBank/DDBJ databases">
        <title>Genomic Encyclopedia of Type Strains, Phase IV (KMG-IV): sequencing the most valuable type-strain genomes for metagenomic binning, comparative biology and taxonomic classification.</title>
        <authorList>
            <person name="Goeker M."/>
        </authorList>
    </citation>
    <scope>NUCLEOTIDE SEQUENCE</scope>
    <source>
        <strain evidence="2">DSM 26174</strain>
    </source>
</reference>
<dbReference type="Pfam" id="PF09471">
    <property type="entry name" value="Peptidase_M64"/>
    <property type="match status" value="1"/>
</dbReference>
<feature type="chain" id="PRO_5042140848" description="Secreted protein (Por secretion system target)" evidence="1">
    <location>
        <begin position="21"/>
        <end position="601"/>
    </location>
</feature>
<dbReference type="Proteomes" id="UP001185092">
    <property type="component" value="Unassembled WGS sequence"/>
</dbReference>
<dbReference type="InterPro" id="IPR024079">
    <property type="entry name" value="MetalloPept_cat_dom_sf"/>
</dbReference>
<keyword evidence="3" id="KW-1185">Reference proteome</keyword>
<dbReference type="EMBL" id="JAVDQD010000001">
    <property type="protein sequence ID" value="MDR6238239.1"/>
    <property type="molecule type" value="Genomic_DNA"/>
</dbReference>
<sequence length="601" mass="67374">MNKIYFIFLAMIFTNHMANAQTFEVVPIHESGDRNEYINYVFLGDGYRESELDKYLEDVRKVTELFLEESPFVEYKNYLNFYAIKVPSNVSGASRDPNALIDNYFGSSYNAYGIERLLVPYRSSKVYAVLADNIPQYDQAIIIVNDDKYGGSGGALATFSTNASAAEIAIHEVGHSFAKLADEYWAGAVYATEKPNMTKNNNAETVKWKNWLNDSFGVGIYAHSGDPSWYKPHQNCKMEYLGRDFCAVCKETFVERFHQLRGPLLSYMPSNIEVLELASDESLSFRLNIIANQPNTIKTEWRLNGELIDKNMSEIIVNANNLIEGESKLTVTIADTTALSRSGSHLADHSQTLTWTLMKQATVSFSVEVMDLTCYGESDGVAILSSETALDAYEFSIDGLNFQASPVFDGLSKGTYEVSVREKNGEVLETIPFELKEPAEIDVNLELTHFTENSSGSVHMEITGGAGVKLTRLDSNGSFEDENLYQNLTAGTYLLEVKDENECLKTLSFEIEDQSQILGVEEENTPKVYPTVFDSKVNLENSDQLESVRLMSQNGILLQEWETVELRSVLEVGNIEAGLYLIQLREKSGKVRTQKVVKKGN</sequence>
<dbReference type="AlphaFoldDB" id="A0AAE4BPQ5"/>
<keyword evidence="1" id="KW-0732">Signal</keyword>
<gene>
    <name evidence="2" type="ORF">HNQ88_001215</name>
</gene>
<accession>A0AAE4BPQ5</accession>
<protein>
    <recommendedName>
        <fullName evidence="4">Secreted protein (Por secretion system target)</fullName>
    </recommendedName>
</protein>
<dbReference type="Gene3D" id="3.40.390.10">
    <property type="entry name" value="Collagenase (Catalytic Domain)"/>
    <property type="match status" value="1"/>
</dbReference>